<sequence length="172" mass="19521">MTQPITTIYDPQVPTLLMALHPKATTAVLSGHKIVEFRKRFFPQAFQAFVYTTGRGVQFFMRCDAAHQGTPATLAKFGNMMQHDTFAATMGYFQDKTSGLAIPITATYRLAHTVTLPDLRAVVPTVTIPRGYLRLDQPERADLLTFLTQQPYNLQRQVDWQRRQPMVQALFS</sequence>
<reference evidence="1 2" key="1">
    <citation type="submission" date="2018-08" db="EMBL/GenBank/DDBJ databases">
        <title>Lactobacillus suantsai sp. nov., isolated from traditional fermented suan-tsai in Taiwan.</title>
        <authorList>
            <person name="Huang C.-H."/>
        </authorList>
    </citation>
    <scope>NUCLEOTIDE SEQUENCE [LARGE SCALE GENOMIC DNA]</scope>
    <source>
        <strain evidence="1 2">BCRC 12945</strain>
    </source>
</reference>
<proteinExistence type="predicted"/>
<dbReference type="OrthoDB" id="2325229at2"/>
<dbReference type="AlphaFoldDB" id="A0A4Q0VJR5"/>
<name>A0A4Q0VJR5_9LACO</name>
<evidence type="ECO:0008006" key="3">
    <source>
        <dbReference type="Google" id="ProtNLM"/>
    </source>
</evidence>
<dbReference type="Proteomes" id="UP000290602">
    <property type="component" value="Unassembled WGS sequence"/>
</dbReference>
<evidence type="ECO:0000313" key="2">
    <source>
        <dbReference type="Proteomes" id="UP000290602"/>
    </source>
</evidence>
<dbReference type="EMBL" id="QXIL01000015">
    <property type="protein sequence ID" value="RXI78124.1"/>
    <property type="molecule type" value="Genomic_DNA"/>
</dbReference>
<organism evidence="1 2">
    <name type="scientific">Levilactobacillus suantsaii</name>
    <dbReference type="NCBI Taxonomy" id="2292255"/>
    <lineage>
        <taxon>Bacteria</taxon>
        <taxon>Bacillati</taxon>
        <taxon>Bacillota</taxon>
        <taxon>Bacilli</taxon>
        <taxon>Lactobacillales</taxon>
        <taxon>Lactobacillaceae</taxon>
        <taxon>Levilactobacillus</taxon>
    </lineage>
</organism>
<protein>
    <recommendedName>
        <fullName evidence="3">ASCH domain-containing protein</fullName>
    </recommendedName>
</protein>
<comment type="caution">
    <text evidence="1">The sequence shown here is derived from an EMBL/GenBank/DDBJ whole genome shotgun (WGS) entry which is preliminary data.</text>
</comment>
<accession>A0A4Q0VJR5</accession>
<dbReference type="RefSeq" id="WP_129032830.1">
    <property type="nucleotide sequence ID" value="NZ_QXIL01000015.1"/>
</dbReference>
<evidence type="ECO:0000313" key="1">
    <source>
        <dbReference type="EMBL" id="RXI78124.1"/>
    </source>
</evidence>
<keyword evidence="2" id="KW-1185">Reference proteome</keyword>
<gene>
    <name evidence="1" type="ORF">DXH47_08020</name>
</gene>